<dbReference type="EMBL" id="KV428007">
    <property type="protein sequence ID" value="KZT43489.1"/>
    <property type="molecule type" value="Genomic_DNA"/>
</dbReference>
<dbReference type="Proteomes" id="UP000076798">
    <property type="component" value="Unassembled WGS sequence"/>
</dbReference>
<protein>
    <submittedName>
        <fullName evidence="3">Ribosomal protein S5 domain 2-like protein</fullName>
    </submittedName>
</protein>
<dbReference type="InterPro" id="IPR020568">
    <property type="entry name" value="Ribosomal_Su5_D2-typ_SF"/>
</dbReference>
<proteinExistence type="inferred from homology"/>
<dbReference type="PANTHER" id="PTHR16301">
    <property type="entry name" value="IMPACT-RELATED"/>
    <property type="match status" value="1"/>
</dbReference>
<feature type="domain" description="Impact N-terminal" evidence="2">
    <location>
        <begin position="29"/>
        <end position="146"/>
    </location>
</feature>
<keyword evidence="3" id="KW-0687">Ribonucleoprotein</keyword>
<dbReference type="GO" id="GO:0005737">
    <property type="term" value="C:cytoplasm"/>
    <property type="evidence" value="ECO:0007669"/>
    <property type="project" value="TreeGrafter"/>
</dbReference>
<dbReference type="SUPFAM" id="SSF54211">
    <property type="entry name" value="Ribosomal protein S5 domain 2-like"/>
    <property type="match status" value="1"/>
</dbReference>
<dbReference type="InterPro" id="IPR001498">
    <property type="entry name" value="Impact_N"/>
</dbReference>
<evidence type="ECO:0000259" key="2">
    <source>
        <dbReference type="Pfam" id="PF01205"/>
    </source>
</evidence>
<dbReference type="PROSITE" id="PS00910">
    <property type="entry name" value="UPF0029"/>
    <property type="match status" value="1"/>
</dbReference>
<keyword evidence="3" id="KW-0689">Ribosomal protein</keyword>
<sequence length="233" mass="25915">MAISNLNAFIISSKGSPKLIHESKVIEDRDSTFVASLYRASSQKQAQSAIDHVRYVIHASNKASHEMAAWRFMTLKSGKDGLGGPEDFELRSGSADDGERYGGSKILNIMQKEGVIDAVVIVSRWFGGTMLGPIRFTHIEDCAREVCRDFKSMEEAVEAVDLLKALDEELKSLRASFANKSGTSQESPSRMQDYETLLKSKDIAKIRRLIVAREKSVSTLRDRISSLDTPQKE</sequence>
<dbReference type="OrthoDB" id="69641at2759"/>
<keyword evidence="4" id="KW-1185">Reference proteome</keyword>
<dbReference type="InterPro" id="IPR036956">
    <property type="entry name" value="Impact_N_sf"/>
</dbReference>
<accession>A0A166I7S6</accession>
<dbReference type="InterPro" id="IPR023582">
    <property type="entry name" value="Impact"/>
</dbReference>
<evidence type="ECO:0000313" key="4">
    <source>
        <dbReference type="Proteomes" id="UP000076798"/>
    </source>
</evidence>
<reference evidence="3 4" key="1">
    <citation type="journal article" date="2016" name="Mol. Biol. Evol.">
        <title>Comparative Genomics of Early-Diverging Mushroom-Forming Fungi Provides Insights into the Origins of Lignocellulose Decay Capabilities.</title>
        <authorList>
            <person name="Nagy L.G."/>
            <person name="Riley R."/>
            <person name="Tritt A."/>
            <person name="Adam C."/>
            <person name="Daum C."/>
            <person name="Floudas D."/>
            <person name="Sun H."/>
            <person name="Yadav J.S."/>
            <person name="Pangilinan J."/>
            <person name="Larsson K.H."/>
            <person name="Matsuura K."/>
            <person name="Barry K."/>
            <person name="Labutti K."/>
            <person name="Kuo R."/>
            <person name="Ohm R.A."/>
            <person name="Bhattacharya S.S."/>
            <person name="Shirouzu T."/>
            <person name="Yoshinaga Y."/>
            <person name="Martin F.M."/>
            <person name="Grigoriev I.V."/>
            <person name="Hibbett D.S."/>
        </authorList>
    </citation>
    <scope>NUCLEOTIDE SEQUENCE [LARGE SCALE GENOMIC DNA]</scope>
    <source>
        <strain evidence="3 4">HHB10207 ss-3</strain>
    </source>
</reference>
<evidence type="ECO:0000313" key="3">
    <source>
        <dbReference type="EMBL" id="KZT43489.1"/>
    </source>
</evidence>
<gene>
    <name evidence="3" type="ORF">SISSUDRAFT_1057500</name>
</gene>
<dbReference type="InterPro" id="IPR020569">
    <property type="entry name" value="UPF0029_Impact_CS"/>
</dbReference>
<dbReference type="Pfam" id="PF01205">
    <property type="entry name" value="Impact_N"/>
    <property type="match status" value="1"/>
</dbReference>
<organism evidence="3 4">
    <name type="scientific">Sistotremastrum suecicum HHB10207 ss-3</name>
    <dbReference type="NCBI Taxonomy" id="1314776"/>
    <lineage>
        <taxon>Eukaryota</taxon>
        <taxon>Fungi</taxon>
        <taxon>Dikarya</taxon>
        <taxon>Basidiomycota</taxon>
        <taxon>Agaricomycotina</taxon>
        <taxon>Agaricomycetes</taxon>
        <taxon>Sistotremastrales</taxon>
        <taxon>Sistotremastraceae</taxon>
        <taxon>Sistotremastrum</taxon>
    </lineage>
</organism>
<dbReference type="GO" id="GO:0005840">
    <property type="term" value="C:ribosome"/>
    <property type="evidence" value="ECO:0007669"/>
    <property type="project" value="UniProtKB-KW"/>
</dbReference>
<comment type="similarity">
    <text evidence="1">Belongs to the IMPACT family.</text>
</comment>
<dbReference type="AlphaFoldDB" id="A0A166I7S6"/>
<dbReference type="PANTHER" id="PTHR16301:SF25">
    <property type="entry name" value="PROTEIN IMPACT"/>
    <property type="match status" value="1"/>
</dbReference>
<name>A0A166I7S6_9AGAM</name>
<dbReference type="Gene3D" id="3.30.230.30">
    <property type="entry name" value="Impact, N-terminal domain"/>
    <property type="match status" value="1"/>
</dbReference>
<dbReference type="GO" id="GO:0140469">
    <property type="term" value="P:GCN2-mediated signaling"/>
    <property type="evidence" value="ECO:0007669"/>
    <property type="project" value="TreeGrafter"/>
</dbReference>
<evidence type="ECO:0000256" key="1">
    <source>
        <dbReference type="ARBA" id="ARBA00007665"/>
    </source>
</evidence>
<dbReference type="GO" id="GO:0006446">
    <property type="term" value="P:regulation of translational initiation"/>
    <property type="evidence" value="ECO:0007669"/>
    <property type="project" value="TreeGrafter"/>
</dbReference>
<dbReference type="STRING" id="1314776.A0A166I7S6"/>